<gene>
    <name evidence="2" type="ORF">GH808_01850</name>
</gene>
<dbReference type="InterPro" id="IPR036397">
    <property type="entry name" value="RNaseH_sf"/>
</dbReference>
<dbReference type="SUPFAM" id="SSF53098">
    <property type="entry name" value="Ribonuclease H-like"/>
    <property type="match status" value="1"/>
</dbReference>
<feature type="domain" description="Integrase catalytic" evidence="1">
    <location>
        <begin position="155"/>
        <end position="327"/>
    </location>
</feature>
<organism evidence="2 3">
    <name type="scientific">Acetobacterium fimetarium</name>
    <dbReference type="NCBI Taxonomy" id="52691"/>
    <lineage>
        <taxon>Bacteria</taxon>
        <taxon>Bacillati</taxon>
        <taxon>Bacillota</taxon>
        <taxon>Clostridia</taxon>
        <taxon>Eubacteriales</taxon>
        <taxon>Eubacteriaceae</taxon>
        <taxon>Acetobacterium</taxon>
    </lineage>
</organism>
<dbReference type="Pfam" id="PF09299">
    <property type="entry name" value="Mu-transpos_C"/>
    <property type="match status" value="1"/>
</dbReference>
<evidence type="ECO:0000313" key="3">
    <source>
        <dbReference type="Proteomes" id="UP000603234"/>
    </source>
</evidence>
<dbReference type="EMBL" id="WJBC01000002">
    <property type="protein sequence ID" value="MBC3803188.1"/>
    <property type="molecule type" value="Genomic_DNA"/>
</dbReference>
<proteinExistence type="predicted"/>
<dbReference type="PANTHER" id="PTHR35004">
    <property type="entry name" value="TRANSPOSASE RV3428C-RELATED"/>
    <property type="match status" value="1"/>
</dbReference>
<name>A0ABR6WS53_9FIRM</name>
<sequence>MTKQSNTIDDWKEQLALQRHEIITPLLDDSLDPQKKQQLRVRQAEKYGLSTRTISRYETAYLSGGFSGLKPKSRDKRPSPELPENFEALLHEAILLKREVPSRSINQIILILEMEERVPPGVLKRSTLQRHLFEAGFGKKQMKQYVEAKVTSAGRFVKPHRMMLLQADIKYALKLPIGKNGKMIQTYLSAAIDDCTRFVVASGFYAHQEATIVEDTLHQAILKYGKPMALYVDNGKQYTSTQLTKICAALGIRLMHCKPYVPKSKGKIEKFNHFVNAFIAEAKAARIKTLEALNHLWRVWLEAYYHDKLHDALGDGATPRMAFNRDSRNLIFLDVDLIAEAFLHHEQRRVDKSGCISFKGRKYEVGLSLIGATVTIAFDPMQDETLTISYRDMEAFESKPLAIGEFCQKTPKVPQHLLPTEPETSRFLDGLEKKYDQEKRQVANAISFGTYKKAVSDHV</sequence>
<dbReference type="Proteomes" id="UP000603234">
    <property type="component" value="Unassembled WGS sequence"/>
</dbReference>
<dbReference type="Pfam" id="PF00665">
    <property type="entry name" value="rve"/>
    <property type="match status" value="1"/>
</dbReference>
<dbReference type="PROSITE" id="PS50994">
    <property type="entry name" value="INTEGRASE"/>
    <property type="match status" value="1"/>
</dbReference>
<comment type="caution">
    <text evidence="2">The sequence shown here is derived from an EMBL/GenBank/DDBJ whole genome shotgun (WGS) entry which is preliminary data.</text>
</comment>
<keyword evidence="3" id="KW-1185">Reference proteome</keyword>
<evidence type="ECO:0000259" key="1">
    <source>
        <dbReference type="PROSITE" id="PS50994"/>
    </source>
</evidence>
<dbReference type="InterPro" id="IPR015378">
    <property type="entry name" value="Transposase-like_Mu_C"/>
</dbReference>
<dbReference type="RefSeq" id="WP_186841108.1">
    <property type="nucleotide sequence ID" value="NZ_WJBC01000002.1"/>
</dbReference>
<dbReference type="Gene3D" id="3.30.420.10">
    <property type="entry name" value="Ribonuclease H-like superfamily/Ribonuclease H"/>
    <property type="match status" value="1"/>
</dbReference>
<reference evidence="2 3" key="1">
    <citation type="journal article" date="2020" name="mSystems">
        <title>Defining Genomic and Predicted Metabolic Features of the Acetobacterium Genus.</title>
        <authorList>
            <person name="Ross D.E."/>
            <person name="Marshall C.W."/>
            <person name="Gulliver D."/>
            <person name="May H.D."/>
            <person name="Norman R.S."/>
        </authorList>
    </citation>
    <scope>NUCLEOTIDE SEQUENCE [LARGE SCALE GENOMIC DNA]</scope>
    <source>
        <strain evidence="2 3">DSM 8238</strain>
    </source>
</reference>
<evidence type="ECO:0000313" key="2">
    <source>
        <dbReference type="EMBL" id="MBC3803188.1"/>
    </source>
</evidence>
<dbReference type="PANTHER" id="PTHR35004:SF6">
    <property type="entry name" value="TRANSPOSASE"/>
    <property type="match status" value="1"/>
</dbReference>
<dbReference type="InterPro" id="IPR012337">
    <property type="entry name" value="RNaseH-like_sf"/>
</dbReference>
<accession>A0ABR6WS53</accession>
<protein>
    <submittedName>
        <fullName evidence="2">DDE-type integrase/transposase/recombinase</fullName>
    </submittedName>
</protein>
<dbReference type="InterPro" id="IPR001584">
    <property type="entry name" value="Integrase_cat-core"/>
</dbReference>